<sequence>MSASEILSQTATTGPRMVEIDIEGMTCASCVSRVERKLGKLEGVSASVNLPLETAQVTVPASMSDQQIIDTVNATGYKATLKKPVFPQHDAGTRAQHDAHQGAAHPGEDMDHMAHGSTAATLRPRLILAAILTVPVFLISMFPALQFSQWGWVVGALTLPVVTWSAWPFHRAAAINARHFASTMDTLVSIGVSAAFLFSAVTMFMDPMLTAHGSHMDGHAPLYFEVSAVVVTFLLLGRYLEAKAKAKAGDALKALLSLGAKEATVLRDGVEVKIPAADLDVDEIFVVRPGEKIATDGIVTDGTSAVDTSLLTGESLPVDVTAGDPVTGATINTSGRLLVRATRVGAETTLAQMGRLVSAAQAGKAPIARLADRISAVFVPIVLVIAVLTFALWLIFSGDIQAAFTAAVAVLIIACPCALGLATPVGLLTGTGRAAQLGILIKGPQVLEDTRTVDTILLDKTGTVTEGKLGVVDVVTLTQVPAADVLRLAGAVESHSEHPIAHAIVEHARPQGELPDIADFTSAPGGGVRAVIEGRVVLAGRAGWLEENGVELSATDRAALLAQQQKGTTAIWVAVDGQAIGLVALKDTIKAGSVAAIAKLRELGLRPILLTGDNAAVAAQVAAIVGIAPEDVFADVLPEGKVEAVKKLQAAGAIVAMAGDGVNDAPALAQADLGIAMGSGTDVAIEAADLTVMGNDLGQVSTAIELSRRTLGTIKVNLFWAFFYNAIGIPVAALGLLNPMIAGAAMAASSVLVVANSLRLRRFGK</sequence>
<keyword evidence="8 12" id="KW-1133">Transmembrane helix</keyword>
<keyword evidence="3 12" id="KW-0812">Transmembrane</keyword>
<dbReference type="PROSITE" id="PS50846">
    <property type="entry name" value="HMA_2"/>
    <property type="match status" value="1"/>
</dbReference>
<keyword evidence="5 12" id="KW-0547">Nucleotide-binding</keyword>
<evidence type="ECO:0000256" key="5">
    <source>
        <dbReference type="ARBA" id="ARBA00022741"/>
    </source>
</evidence>
<dbReference type="InterPro" id="IPR023298">
    <property type="entry name" value="ATPase_P-typ_TM_dom_sf"/>
</dbReference>
<dbReference type="NCBIfam" id="TIGR01494">
    <property type="entry name" value="ATPase_P-type"/>
    <property type="match status" value="1"/>
</dbReference>
<feature type="transmembrane region" description="Helical" evidence="12">
    <location>
        <begin position="150"/>
        <end position="167"/>
    </location>
</feature>
<dbReference type="SUPFAM" id="SSF56784">
    <property type="entry name" value="HAD-like"/>
    <property type="match status" value="1"/>
</dbReference>
<proteinExistence type="inferred from homology"/>
<dbReference type="GO" id="GO:0005507">
    <property type="term" value="F:copper ion binding"/>
    <property type="evidence" value="ECO:0007669"/>
    <property type="project" value="TreeGrafter"/>
</dbReference>
<evidence type="ECO:0000256" key="12">
    <source>
        <dbReference type="RuleBase" id="RU362081"/>
    </source>
</evidence>
<dbReference type="RefSeq" id="WP_062007994.1">
    <property type="nucleotide sequence ID" value="NZ_CP012677.1"/>
</dbReference>
<dbReference type="SFLD" id="SFLDS00003">
    <property type="entry name" value="Haloacid_Dehalogenase"/>
    <property type="match status" value="1"/>
</dbReference>
<evidence type="ECO:0000256" key="6">
    <source>
        <dbReference type="ARBA" id="ARBA00022840"/>
    </source>
</evidence>
<dbReference type="PANTHER" id="PTHR43520">
    <property type="entry name" value="ATP7, ISOFORM B"/>
    <property type="match status" value="1"/>
</dbReference>
<feature type="transmembrane region" description="Helical" evidence="12">
    <location>
        <begin position="220"/>
        <end position="240"/>
    </location>
</feature>
<dbReference type="PRINTS" id="PR00119">
    <property type="entry name" value="CATATPASE"/>
</dbReference>
<keyword evidence="4 12" id="KW-0479">Metal-binding</keyword>
<dbReference type="FunFam" id="3.30.70.100:FF:000005">
    <property type="entry name" value="Copper-exporting P-type ATPase A"/>
    <property type="match status" value="1"/>
</dbReference>
<dbReference type="SUPFAM" id="SSF81653">
    <property type="entry name" value="Calcium ATPase, transduction domain A"/>
    <property type="match status" value="1"/>
</dbReference>
<evidence type="ECO:0000256" key="8">
    <source>
        <dbReference type="ARBA" id="ARBA00022989"/>
    </source>
</evidence>
<keyword evidence="6 12" id="KW-0067">ATP-binding</keyword>
<comment type="subcellular location">
    <subcellularLocation>
        <location evidence="1">Cell membrane</location>
        <topology evidence="1">Multi-pass membrane protein</topology>
    </subcellularLocation>
</comment>
<dbReference type="InterPro" id="IPR023299">
    <property type="entry name" value="ATPase_P-typ_cyto_dom_N"/>
</dbReference>
<dbReference type="SFLD" id="SFLDF00027">
    <property type="entry name" value="p-type_atpase"/>
    <property type="match status" value="1"/>
</dbReference>
<evidence type="ECO:0000256" key="9">
    <source>
        <dbReference type="ARBA" id="ARBA00023136"/>
    </source>
</evidence>
<dbReference type="Pfam" id="PF00122">
    <property type="entry name" value="E1-E2_ATPase"/>
    <property type="match status" value="1"/>
</dbReference>
<evidence type="ECO:0000256" key="7">
    <source>
        <dbReference type="ARBA" id="ARBA00022967"/>
    </source>
</evidence>
<dbReference type="InterPro" id="IPR059000">
    <property type="entry name" value="ATPase_P-type_domA"/>
</dbReference>
<dbReference type="Gene3D" id="3.30.70.100">
    <property type="match status" value="1"/>
</dbReference>
<dbReference type="PRINTS" id="PR00943">
    <property type="entry name" value="CUATPASE"/>
</dbReference>
<dbReference type="SFLD" id="SFLDG00002">
    <property type="entry name" value="C1.7:_P-type_atpase_like"/>
    <property type="match status" value="1"/>
</dbReference>
<dbReference type="GO" id="GO:0016887">
    <property type="term" value="F:ATP hydrolysis activity"/>
    <property type="evidence" value="ECO:0007669"/>
    <property type="project" value="InterPro"/>
</dbReference>
<evidence type="ECO:0000256" key="3">
    <source>
        <dbReference type="ARBA" id="ARBA00022692"/>
    </source>
</evidence>
<keyword evidence="9 12" id="KW-0472">Membrane</keyword>
<evidence type="ECO:0000259" key="13">
    <source>
        <dbReference type="PROSITE" id="PS50846"/>
    </source>
</evidence>
<dbReference type="InterPro" id="IPR036163">
    <property type="entry name" value="HMA_dom_sf"/>
</dbReference>
<dbReference type="CDD" id="cd02094">
    <property type="entry name" value="P-type_ATPase_Cu-like"/>
    <property type="match status" value="1"/>
</dbReference>
<dbReference type="NCBIfam" id="TIGR01511">
    <property type="entry name" value="ATPase-IB1_Cu"/>
    <property type="match status" value="1"/>
</dbReference>
<dbReference type="InterPro" id="IPR036412">
    <property type="entry name" value="HAD-like_sf"/>
</dbReference>
<dbReference type="CDD" id="cd00371">
    <property type="entry name" value="HMA"/>
    <property type="match status" value="1"/>
</dbReference>
<evidence type="ECO:0000256" key="11">
    <source>
        <dbReference type="ARBA" id="ARBA00074171"/>
    </source>
</evidence>
<dbReference type="Gene3D" id="3.40.1110.10">
    <property type="entry name" value="Calcium-transporting ATPase, cytoplasmic domain N"/>
    <property type="match status" value="2"/>
</dbReference>
<accession>A0A0M3UGU4</accession>
<name>A0A0M3UGU4_9MICC</name>
<dbReference type="Gene3D" id="2.70.150.10">
    <property type="entry name" value="Calcium-transporting ATPase, cytoplasmic transduction domain A"/>
    <property type="match status" value="1"/>
</dbReference>
<keyword evidence="15" id="KW-1185">Reference proteome</keyword>
<comment type="catalytic activity">
    <reaction evidence="10">
        <text>ATP + H2O = ADP + phosphate + H(+)</text>
        <dbReference type="Rhea" id="RHEA:13065"/>
        <dbReference type="ChEBI" id="CHEBI:15377"/>
        <dbReference type="ChEBI" id="CHEBI:15378"/>
        <dbReference type="ChEBI" id="CHEBI:30616"/>
        <dbReference type="ChEBI" id="CHEBI:43474"/>
        <dbReference type="ChEBI" id="CHEBI:456216"/>
    </reaction>
</comment>
<evidence type="ECO:0000256" key="1">
    <source>
        <dbReference type="ARBA" id="ARBA00004651"/>
    </source>
</evidence>
<feature type="transmembrane region" description="Helical" evidence="12">
    <location>
        <begin position="126"/>
        <end position="144"/>
    </location>
</feature>
<dbReference type="PATRIC" id="fig|656366.3.peg.3256"/>
<reference evidence="15" key="1">
    <citation type="submission" date="2015-09" db="EMBL/GenBank/DDBJ databases">
        <title>Complete genome of Arthrobacter alpinus strain R3.8.</title>
        <authorList>
            <person name="See-Too W.S."/>
            <person name="Chan K.G."/>
        </authorList>
    </citation>
    <scope>NUCLEOTIDE SEQUENCE [LARGE SCALE GENOMIC DNA]</scope>
    <source>
        <strain evidence="15">R3.8</strain>
    </source>
</reference>
<dbReference type="PANTHER" id="PTHR43520:SF8">
    <property type="entry name" value="P-TYPE CU(+) TRANSPORTER"/>
    <property type="match status" value="1"/>
</dbReference>
<dbReference type="PROSITE" id="PS00154">
    <property type="entry name" value="ATPASE_E1_E2"/>
    <property type="match status" value="1"/>
</dbReference>
<evidence type="ECO:0000256" key="2">
    <source>
        <dbReference type="ARBA" id="ARBA00006024"/>
    </source>
</evidence>
<dbReference type="PROSITE" id="PS01047">
    <property type="entry name" value="HMA_1"/>
    <property type="match status" value="1"/>
</dbReference>
<protein>
    <recommendedName>
        <fullName evidence="11">Cation-transporting P-type ATPase B</fullName>
    </recommendedName>
</protein>
<keyword evidence="12" id="KW-1003">Cell membrane</keyword>
<comment type="similarity">
    <text evidence="2 12">Belongs to the cation transport ATPase (P-type) (TC 3.A.3) family. Type IB subfamily.</text>
</comment>
<dbReference type="InterPro" id="IPR018303">
    <property type="entry name" value="ATPase_P-typ_P_site"/>
</dbReference>
<dbReference type="GO" id="GO:0005886">
    <property type="term" value="C:plasma membrane"/>
    <property type="evidence" value="ECO:0007669"/>
    <property type="project" value="UniProtKB-SubCell"/>
</dbReference>
<feature type="domain" description="HMA" evidence="13">
    <location>
        <begin position="16"/>
        <end position="80"/>
    </location>
</feature>
<dbReference type="Pfam" id="PF00702">
    <property type="entry name" value="Hydrolase"/>
    <property type="match status" value="1"/>
</dbReference>
<dbReference type="Proteomes" id="UP000062833">
    <property type="component" value="Chromosome"/>
</dbReference>
<gene>
    <name evidence="14" type="ORF">AOC05_15085</name>
</gene>
<evidence type="ECO:0000256" key="10">
    <source>
        <dbReference type="ARBA" id="ARBA00049360"/>
    </source>
</evidence>
<dbReference type="AlphaFoldDB" id="A0A0M3UGU4"/>
<dbReference type="KEGG" id="aaq:AOC05_15085"/>
<dbReference type="InterPro" id="IPR001757">
    <property type="entry name" value="P_typ_ATPase"/>
</dbReference>
<dbReference type="Pfam" id="PF00403">
    <property type="entry name" value="HMA"/>
    <property type="match status" value="1"/>
</dbReference>
<dbReference type="Gene3D" id="3.40.50.1000">
    <property type="entry name" value="HAD superfamily/HAD-like"/>
    <property type="match status" value="1"/>
</dbReference>
<dbReference type="SUPFAM" id="SSF55008">
    <property type="entry name" value="HMA, heavy metal-associated domain"/>
    <property type="match status" value="1"/>
</dbReference>
<keyword evidence="7" id="KW-1278">Translocase</keyword>
<dbReference type="GO" id="GO:0055070">
    <property type="term" value="P:copper ion homeostasis"/>
    <property type="evidence" value="ECO:0007669"/>
    <property type="project" value="TreeGrafter"/>
</dbReference>
<dbReference type="SUPFAM" id="SSF81665">
    <property type="entry name" value="Calcium ATPase, transmembrane domain M"/>
    <property type="match status" value="1"/>
</dbReference>
<evidence type="ECO:0000313" key="14">
    <source>
        <dbReference type="EMBL" id="ALE93339.1"/>
    </source>
</evidence>
<dbReference type="NCBIfam" id="TIGR01525">
    <property type="entry name" value="ATPase-IB_hvy"/>
    <property type="match status" value="1"/>
</dbReference>
<dbReference type="GO" id="GO:0043682">
    <property type="term" value="F:P-type divalent copper transporter activity"/>
    <property type="evidence" value="ECO:0007669"/>
    <property type="project" value="TreeGrafter"/>
</dbReference>
<dbReference type="InterPro" id="IPR044492">
    <property type="entry name" value="P_typ_ATPase_HD_dom"/>
</dbReference>
<dbReference type="InterPro" id="IPR017969">
    <property type="entry name" value="Heavy-metal-associated_CS"/>
</dbReference>
<evidence type="ECO:0000313" key="15">
    <source>
        <dbReference type="Proteomes" id="UP000062833"/>
    </source>
</evidence>
<organism evidence="14 15">
    <name type="scientific">Arthrobacter alpinus</name>
    <dbReference type="NCBI Taxonomy" id="656366"/>
    <lineage>
        <taxon>Bacteria</taxon>
        <taxon>Bacillati</taxon>
        <taxon>Actinomycetota</taxon>
        <taxon>Actinomycetes</taxon>
        <taxon>Micrococcales</taxon>
        <taxon>Micrococcaceae</taxon>
        <taxon>Arthrobacter</taxon>
    </lineage>
</organism>
<feature type="transmembrane region" description="Helical" evidence="12">
    <location>
        <begin position="374"/>
        <end position="396"/>
    </location>
</feature>
<dbReference type="FunFam" id="2.70.150.10:FF:000002">
    <property type="entry name" value="Copper-transporting ATPase 1, putative"/>
    <property type="match status" value="1"/>
</dbReference>
<dbReference type="EMBL" id="CP012677">
    <property type="protein sequence ID" value="ALE93339.1"/>
    <property type="molecule type" value="Genomic_DNA"/>
</dbReference>
<dbReference type="GO" id="GO:0005524">
    <property type="term" value="F:ATP binding"/>
    <property type="evidence" value="ECO:0007669"/>
    <property type="project" value="UniProtKB-UniRule"/>
</dbReference>
<feature type="transmembrane region" description="Helical" evidence="12">
    <location>
        <begin position="716"/>
        <end position="734"/>
    </location>
</feature>
<dbReference type="InterPro" id="IPR027256">
    <property type="entry name" value="P-typ_ATPase_IB"/>
</dbReference>
<evidence type="ECO:0000256" key="4">
    <source>
        <dbReference type="ARBA" id="ARBA00022723"/>
    </source>
</evidence>
<dbReference type="InterPro" id="IPR008250">
    <property type="entry name" value="ATPase_P-typ_transduc_dom_A_sf"/>
</dbReference>
<feature type="transmembrane region" description="Helical" evidence="12">
    <location>
        <begin position="187"/>
        <end position="205"/>
    </location>
</feature>
<dbReference type="InterPro" id="IPR006121">
    <property type="entry name" value="HMA_dom"/>
</dbReference>
<feature type="transmembrane region" description="Helical" evidence="12">
    <location>
        <begin position="740"/>
        <end position="758"/>
    </location>
</feature>
<feature type="transmembrane region" description="Helical" evidence="12">
    <location>
        <begin position="402"/>
        <end position="428"/>
    </location>
</feature>
<dbReference type="InterPro" id="IPR023214">
    <property type="entry name" value="HAD_sf"/>
</dbReference>